<dbReference type="Proteomes" id="UP000297747">
    <property type="component" value="Unassembled WGS sequence"/>
</dbReference>
<keyword evidence="1" id="KW-1133">Transmembrane helix</keyword>
<dbReference type="EMBL" id="UHEN01000001">
    <property type="protein sequence ID" value="SUN08514.1"/>
    <property type="molecule type" value="Genomic_DNA"/>
</dbReference>
<evidence type="ECO:0000313" key="7">
    <source>
        <dbReference type="Proteomes" id="UP000297747"/>
    </source>
</evidence>
<reference evidence="5" key="1">
    <citation type="submission" date="2016-12" db="EMBL/GenBank/DDBJ databases">
        <authorList>
            <person name="Gulvik C.A."/>
        </authorList>
    </citation>
    <scope>NUCLEOTIDE SEQUENCE [LARGE SCALE GENOMIC DNA]</scope>
    <source>
        <strain evidence="5">ATCC 51725</strain>
    </source>
</reference>
<evidence type="ECO:0000313" key="3">
    <source>
        <dbReference type="EMBL" id="SUN08514.1"/>
    </source>
</evidence>
<organism evidence="2 5">
    <name type="scientific">Streptococcus acidominimus</name>
    <dbReference type="NCBI Taxonomy" id="1326"/>
    <lineage>
        <taxon>Bacteria</taxon>
        <taxon>Bacillati</taxon>
        <taxon>Bacillota</taxon>
        <taxon>Bacilli</taxon>
        <taxon>Lactobacillales</taxon>
        <taxon>Streptococcaceae</taxon>
        <taxon>Streptococcus</taxon>
    </lineage>
</organism>
<dbReference type="EMBL" id="SPQA01000031">
    <property type="protein sequence ID" value="TFU29956.1"/>
    <property type="molecule type" value="Genomic_DNA"/>
</dbReference>
<dbReference type="Proteomes" id="UP000186437">
    <property type="component" value="Unassembled WGS sequence"/>
</dbReference>
<feature type="transmembrane region" description="Helical" evidence="1">
    <location>
        <begin position="12"/>
        <end position="30"/>
    </location>
</feature>
<dbReference type="Proteomes" id="UP000255213">
    <property type="component" value="Unassembled WGS sequence"/>
</dbReference>
<evidence type="ECO:0000313" key="6">
    <source>
        <dbReference type="Proteomes" id="UP000255213"/>
    </source>
</evidence>
<name>A0A1Q8EDY6_STRAI</name>
<dbReference type="Pfam" id="PF13268">
    <property type="entry name" value="DUF4059"/>
    <property type="match status" value="1"/>
</dbReference>
<reference evidence="3 6" key="3">
    <citation type="submission" date="2018-06" db="EMBL/GenBank/DDBJ databases">
        <authorList>
            <consortium name="Pathogen Informatics"/>
            <person name="Doyle S."/>
        </authorList>
    </citation>
    <scope>NUCLEOTIDE SEQUENCE [LARGE SCALE GENOMIC DNA]</scope>
    <source>
        <strain evidence="3 6">NCTC12957</strain>
    </source>
</reference>
<reference evidence="2" key="2">
    <citation type="submission" date="2016-12" db="EMBL/GenBank/DDBJ databases">
        <authorList>
            <person name="Song W.-J."/>
            <person name="Kurnit D.M."/>
        </authorList>
    </citation>
    <scope>NUCLEOTIDE SEQUENCE [LARGE SCALE GENOMIC DNA]</scope>
    <source>
        <strain evidence="2">ATCC 51725</strain>
    </source>
</reference>
<sequence length="74" mass="8444">MLQIILGLYMKSLLIAAVLVVFVSLGWFLIRLIKNKDKTTQERQEVLFDLLIINVMTIPILSFGIVGILLMLRV</sequence>
<dbReference type="InterPro" id="IPR025134">
    <property type="entry name" value="DUF4059"/>
</dbReference>
<keyword evidence="5" id="KW-1185">Reference proteome</keyword>
<dbReference type="RefSeq" id="WP_075099001.1">
    <property type="nucleotide sequence ID" value="NZ_CAKOCW010000031.1"/>
</dbReference>
<protein>
    <submittedName>
        <fullName evidence="4">DUF4059 family protein</fullName>
    </submittedName>
    <submittedName>
        <fullName evidence="3">Membrane protein</fullName>
    </submittedName>
</protein>
<keyword evidence="1" id="KW-0812">Transmembrane</keyword>
<feature type="transmembrane region" description="Helical" evidence="1">
    <location>
        <begin position="50"/>
        <end position="72"/>
    </location>
</feature>
<dbReference type="OrthoDB" id="2243356at2"/>
<proteinExistence type="predicted"/>
<keyword evidence="1" id="KW-0472">Membrane</keyword>
<dbReference type="EMBL" id="MSJL01000014">
    <property type="protein sequence ID" value="OLF50019.1"/>
    <property type="molecule type" value="Genomic_DNA"/>
</dbReference>
<evidence type="ECO:0000313" key="5">
    <source>
        <dbReference type="Proteomes" id="UP000186437"/>
    </source>
</evidence>
<evidence type="ECO:0000256" key="1">
    <source>
        <dbReference type="SAM" id="Phobius"/>
    </source>
</evidence>
<gene>
    <name evidence="2" type="ORF">BU200_04305</name>
    <name evidence="4" type="ORF">E4U01_08045</name>
    <name evidence="3" type="ORF">NCTC12957_02112</name>
</gene>
<dbReference type="AlphaFoldDB" id="A0A1Q8EDY6"/>
<evidence type="ECO:0000313" key="2">
    <source>
        <dbReference type="EMBL" id="OLF50019.1"/>
    </source>
</evidence>
<reference evidence="4 7" key="4">
    <citation type="submission" date="2019-03" db="EMBL/GenBank/DDBJ databases">
        <title>Diversity of the mouse oral microbiome.</title>
        <authorList>
            <person name="Joseph S."/>
            <person name="Aduse-Opoku J."/>
            <person name="Curtis M."/>
            <person name="Wade W."/>
            <person name="Hashim A."/>
        </authorList>
    </citation>
    <scope>NUCLEOTIDE SEQUENCE [LARGE SCALE GENOMIC DNA]</scope>
    <source>
        <strain evidence="4 7">HT4</strain>
    </source>
</reference>
<evidence type="ECO:0000313" key="4">
    <source>
        <dbReference type="EMBL" id="TFU29956.1"/>
    </source>
</evidence>
<accession>A0A1Q8EDY6</accession>